<evidence type="ECO:0000256" key="1">
    <source>
        <dbReference type="ARBA" id="ARBA00022598"/>
    </source>
</evidence>
<dbReference type="Pfam" id="PF02655">
    <property type="entry name" value="ATP-grasp_3"/>
    <property type="match status" value="1"/>
</dbReference>
<dbReference type="InterPro" id="IPR048764">
    <property type="entry name" value="PylC_N"/>
</dbReference>
<protein>
    <submittedName>
        <fullName evidence="6">Carbamoyl-phosphate synthase large subunit</fullName>
    </submittedName>
</protein>
<evidence type="ECO:0000259" key="5">
    <source>
        <dbReference type="PROSITE" id="PS50975"/>
    </source>
</evidence>
<evidence type="ECO:0000256" key="2">
    <source>
        <dbReference type="ARBA" id="ARBA00022741"/>
    </source>
</evidence>
<dbReference type="Gene3D" id="3.30.1490.20">
    <property type="entry name" value="ATP-grasp fold, A domain"/>
    <property type="match status" value="1"/>
</dbReference>
<keyword evidence="1" id="KW-0436">Ligase</keyword>
<dbReference type="EMBL" id="FQVW01000013">
    <property type="protein sequence ID" value="SHG03291.1"/>
    <property type="molecule type" value="Genomic_DNA"/>
</dbReference>
<dbReference type="GO" id="GO:0005524">
    <property type="term" value="F:ATP binding"/>
    <property type="evidence" value="ECO:0007669"/>
    <property type="project" value="UniProtKB-UniRule"/>
</dbReference>
<dbReference type="InterPro" id="IPR011761">
    <property type="entry name" value="ATP-grasp"/>
</dbReference>
<dbReference type="PANTHER" id="PTHR43585:SF2">
    <property type="entry name" value="ATP-GRASP ENZYME FSQD"/>
    <property type="match status" value="1"/>
</dbReference>
<dbReference type="Gene3D" id="3.30.470.20">
    <property type="entry name" value="ATP-grasp fold, B domain"/>
    <property type="match status" value="1"/>
</dbReference>
<evidence type="ECO:0000313" key="6">
    <source>
        <dbReference type="EMBL" id="SHG03291.1"/>
    </source>
</evidence>
<evidence type="ECO:0000256" key="3">
    <source>
        <dbReference type="ARBA" id="ARBA00022840"/>
    </source>
</evidence>
<dbReference type="RefSeq" id="WP_072889605.1">
    <property type="nucleotide sequence ID" value="NZ_FQVW01000013.1"/>
</dbReference>
<dbReference type="Pfam" id="PF21360">
    <property type="entry name" value="PylC-like_N"/>
    <property type="match status" value="1"/>
</dbReference>
<dbReference type="SUPFAM" id="SSF56059">
    <property type="entry name" value="Glutathione synthetase ATP-binding domain-like"/>
    <property type="match status" value="1"/>
</dbReference>
<dbReference type="AlphaFoldDB" id="A0A1M5GIE2"/>
<dbReference type="STRING" id="930117.SAMN05216225_101318"/>
<dbReference type="Proteomes" id="UP000183988">
    <property type="component" value="Unassembled WGS sequence"/>
</dbReference>
<dbReference type="GO" id="GO:0046872">
    <property type="term" value="F:metal ion binding"/>
    <property type="evidence" value="ECO:0007669"/>
    <property type="project" value="InterPro"/>
</dbReference>
<name>A0A1M5GIE2_9BACI</name>
<evidence type="ECO:0000256" key="4">
    <source>
        <dbReference type="PROSITE-ProRule" id="PRU00409"/>
    </source>
</evidence>
<dbReference type="InterPro" id="IPR003806">
    <property type="entry name" value="ATP-grasp_PylC-type"/>
</dbReference>
<keyword evidence="3 4" id="KW-0067">ATP-binding</keyword>
<keyword evidence="2 4" id="KW-0547">Nucleotide-binding</keyword>
<sequence>MINVLITSAGRRVELIKYFKEARDSLGLKGNVIAVDIDNTAPALYHADKYFLISKINENNYISDIIDICNKENIDLIVPTIDTELYKLAESKEFIQSRTDAVVHISDKKVIEVCRDKFNTQRFFSENNFGVPRLIDNDALVNKNYDFPLFIKPLNGSSSMNTFKVNNENELQFFLGYVPNPIVQEFIEGEEYTVDVFTDFYSNPITIVPRLRLATRGGEVAKGIVKKDKEIIREVKKLLEVLKPMGHITIQCMKTKDGIKFIEINPRFGGGAPISIKAGADSPKHLYKILLGERLEYNEDYADDFLGLRYDEAVFLTMSKELV</sequence>
<organism evidence="6 7">
    <name type="scientific">Ornithinibacillus halophilus</name>
    <dbReference type="NCBI Taxonomy" id="930117"/>
    <lineage>
        <taxon>Bacteria</taxon>
        <taxon>Bacillati</taxon>
        <taxon>Bacillota</taxon>
        <taxon>Bacilli</taxon>
        <taxon>Bacillales</taxon>
        <taxon>Bacillaceae</taxon>
        <taxon>Ornithinibacillus</taxon>
    </lineage>
</organism>
<dbReference type="OrthoDB" id="9803907at2"/>
<gene>
    <name evidence="6" type="ORF">SAMN05216225_101318</name>
</gene>
<dbReference type="PANTHER" id="PTHR43585">
    <property type="entry name" value="FUMIPYRROLE BIOSYNTHESIS PROTEIN C"/>
    <property type="match status" value="1"/>
</dbReference>
<accession>A0A1M5GIE2</accession>
<dbReference type="InterPro" id="IPR013815">
    <property type="entry name" value="ATP_grasp_subdomain_1"/>
</dbReference>
<evidence type="ECO:0000313" key="7">
    <source>
        <dbReference type="Proteomes" id="UP000183988"/>
    </source>
</evidence>
<feature type="domain" description="ATP-grasp" evidence="5">
    <location>
        <begin position="121"/>
        <end position="291"/>
    </location>
</feature>
<reference evidence="6 7" key="1">
    <citation type="submission" date="2016-11" db="EMBL/GenBank/DDBJ databases">
        <authorList>
            <person name="Jaros S."/>
            <person name="Januszkiewicz K."/>
            <person name="Wedrychowicz H."/>
        </authorList>
    </citation>
    <scope>NUCLEOTIDE SEQUENCE [LARGE SCALE GENOMIC DNA]</scope>
    <source>
        <strain evidence="6 7">IBRC-M 10683</strain>
    </source>
</reference>
<keyword evidence="7" id="KW-1185">Reference proteome</keyword>
<proteinExistence type="predicted"/>
<dbReference type="GO" id="GO:0016874">
    <property type="term" value="F:ligase activity"/>
    <property type="evidence" value="ECO:0007669"/>
    <property type="project" value="UniProtKB-KW"/>
</dbReference>
<dbReference type="InterPro" id="IPR052032">
    <property type="entry name" value="ATP-dep_AA_Ligase"/>
</dbReference>
<dbReference type="Gene3D" id="3.40.50.20">
    <property type="match status" value="1"/>
</dbReference>
<dbReference type="PROSITE" id="PS50975">
    <property type="entry name" value="ATP_GRASP"/>
    <property type="match status" value="1"/>
</dbReference>